<dbReference type="InterPro" id="IPR007893">
    <property type="entry name" value="Spore_coat_U/FanG"/>
</dbReference>
<reference evidence="3" key="1">
    <citation type="submission" date="2022-01" db="EMBL/GenBank/DDBJ databases">
        <title>Genome sequence and assembly of Parabukholderia sp. RG36.</title>
        <authorList>
            <person name="Chhetri G."/>
        </authorList>
    </citation>
    <scope>NUCLEOTIDE SEQUENCE</scope>
    <source>
        <strain evidence="3">RG36</strain>
    </source>
</reference>
<name>A0A9X1RY62_9BURK</name>
<dbReference type="PANTHER" id="PTHR37089:SF3">
    <property type="entry name" value="EXPORTED PROTEIN"/>
    <property type="match status" value="1"/>
</dbReference>
<keyword evidence="4" id="KW-1185">Reference proteome</keyword>
<sequence>MKAFKLKTLVFAAALVGSASAMAGSATATMTNTTTIPTVCSISAQGFTNNYDPVVANTTTAVKDATASVTYTCTNGGTGALISLSGGNNDTGTSDAPARHLTGAEFHDLLAYNLYSDTNYQTVWGYGAADTVSAIEDGAAHTATVYTQIPAGQNFHADTYSDTVTATITF</sequence>
<dbReference type="Proteomes" id="UP001139308">
    <property type="component" value="Unassembled WGS sequence"/>
</dbReference>
<evidence type="ECO:0000256" key="1">
    <source>
        <dbReference type="SAM" id="SignalP"/>
    </source>
</evidence>
<proteinExistence type="predicted"/>
<dbReference type="SMART" id="SM00972">
    <property type="entry name" value="SCPU"/>
    <property type="match status" value="1"/>
</dbReference>
<dbReference type="PANTHER" id="PTHR37089">
    <property type="entry name" value="PROTEIN U-RELATED"/>
    <property type="match status" value="1"/>
</dbReference>
<gene>
    <name evidence="3" type="ORF">L5014_27725</name>
</gene>
<evidence type="ECO:0000313" key="3">
    <source>
        <dbReference type="EMBL" id="MCG5077088.1"/>
    </source>
</evidence>
<dbReference type="Pfam" id="PF05229">
    <property type="entry name" value="SCPU"/>
    <property type="match status" value="1"/>
</dbReference>
<dbReference type="AlphaFoldDB" id="A0A9X1RY62"/>
<comment type="caution">
    <text evidence="3">The sequence shown here is derived from an EMBL/GenBank/DDBJ whole genome shotgun (WGS) entry which is preliminary data.</text>
</comment>
<dbReference type="InterPro" id="IPR053167">
    <property type="entry name" value="Spore_coat_component"/>
</dbReference>
<accession>A0A9X1RY62</accession>
<feature type="chain" id="PRO_5040897306" evidence="1">
    <location>
        <begin position="24"/>
        <end position="170"/>
    </location>
</feature>
<feature type="domain" description="Spore coat protein U/FanG" evidence="2">
    <location>
        <begin position="26"/>
        <end position="167"/>
    </location>
</feature>
<organism evidence="3 4">
    <name type="scientific">Paraburkholderia tagetis</name>
    <dbReference type="NCBI Taxonomy" id="2913261"/>
    <lineage>
        <taxon>Bacteria</taxon>
        <taxon>Pseudomonadati</taxon>
        <taxon>Pseudomonadota</taxon>
        <taxon>Betaproteobacteria</taxon>
        <taxon>Burkholderiales</taxon>
        <taxon>Burkholderiaceae</taxon>
        <taxon>Paraburkholderia</taxon>
    </lineage>
</organism>
<evidence type="ECO:0000313" key="4">
    <source>
        <dbReference type="Proteomes" id="UP001139308"/>
    </source>
</evidence>
<protein>
    <submittedName>
        <fullName evidence="3">Spore coat U domain-containing protein</fullName>
    </submittedName>
</protein>
<dbReference type="RefSeq" id="WP_238466996.1">
    <property type="nucleotide sequence ID" value="NZ_JAKLJA010000031.1"/>
</dbReference>
<evidence type="ECO:0000259" key="2">
    <source>
        <dbReference type="Pfam" id="PF05229"/>
    </source>
</evidence>
<dbReference type="EMBL" id="JAKLJA010000031">
    <property type="protein sequence ID" value="MCG5077088.1"/>
    <property type="molecule type" value="Genomic_DNA"/>
</dbReference>
<feature type="signal peptide" evidence="1">
    <location>
        <begin position="1"/>
        <end position="23"/>
    </location>
</feature>
<keyword evidence="1" id="KW-0732">Signal</keyword>